<evidence type="ECO:0000313" key="4">
    <source>
        <dbReference type="Proteomes" id="UP000050501"/>
    </source>
</evidence>
<dbReference type="SUPFAM" id="SSF53756">
    <property type="entry name" value="UDP-Glycosyltransferase/glycogen phosphorylase"/>
    <property type="match status" value="1"/>
</dbReference>
<dbReference type="Proteomes" id="UP000050501">
    <property type="component" value="Unassembled WGS sequence"/>
</dbReference>
<comment type="caution">
    <text evidence="3">The sequence shown here is derived from an EMBL/GenBank/DDBJ whole genome shotgun (WGS) entry which is preliminary data.</text>
</comment>
<dbReference type="RefSeq" id="WP_062417037.1">
    <property type="nucleotide sequence ID" value="NZ_DF967974.1"/>
</dbReference>
<reference evidence="3 4" key="1">
    <citation type="submission" date="2015-07" db="EMBL/GenBank/DDBJ databases">
        <title>Genome sequence of Levilinea saccharolytica DSM 16555.</title>
        <authorList>
            <person name="Hemp J."/>
            <person name="Ward L.M."/>
            <person name="Pace L.A."/>
            <person name="Fischer W.W."/>
        </authorList>
    </citation>
    <scope>NUCLEOTIDE SEQUENCE [LARGE SCALE GENOMIC DNA]</scope>
    <source>
        <strain evidence="3 4">KIBI-1</strain>
    </source>
</reference>
<dbReference type="InterPro" id="IPR028098">
    <property type="entry name" value="Glyco_trans_4-like_N"/>
</dbReference>
<evidence type="ECO:0000313" key="3">
    <source>
        <dbReference type="EMBL" id="KPL75615.1"/>
    </source>
</evidence>
<dbReference type="EMBL" id="LGCM01000065">
    <property type="protein sequence ID" value="KPL75615.1"/>
    <property type="molecule type" value="Genomic_DNA"/>
</dbReference>
<protein>
    <recommendedName>
        <fullName evidence="2">Glycosyltransferase subfamily 4-like N-terminal domain-containing protein</fullName>
    </recommendedName>
</protein>
<dbReference type="Pfam" id="PF13439">
    <property type="entry name" value="Glyco_transf_4"/>
    <property type="match status" value="1"/>
</dbReference>
<dbReference type="AlphaFoldDB" id="A0A0P6X5Z2"/>
<feature type="transmembrane region" description="Helical" evidence="1">
    <location>
        <begin position="434"/>
        <end position="452"/>
    </location>
</feature>
<dbReference type="PANTHER" id="PTHR45947:SF3">
    <property type="entry name" value="SULFOQUINOVOSYL TRANSFERASE SQD2"/>
    <property type="match status" value="1"/>
</dbReference>
<dbReference type="InterPro" id="IPR050194">
    <property type="entry name" value="Glycosyltransferase_grp1"/>
</dbReference>
<keyword evidence="1" id="KW-0472">Membrane</keyword>
<dbReference type="Gene3D" id="3.40.50.2000">
    <property type="entry name" value="Glycogen Phosphorylase B"/>
    <property type="match status" value="2"/>
</dbReference>
<sequence>MALKILFVSIFREGDGGGEGRVAFELARWCAQQAAVVMLCPGEKTGPASDESGFHFFHIQSAHQDKFSIPLLNAPTVRRLYRFLDAWKPDVIHIHDPALLGVVAQLWARLNRVPVFYTAHILPSRALEFGPSELAGWLSGPLNDALVEQYLNNFYDNCDAVVGLNPAAVSEIREFGFRGPVFQIPNGRDLQQFGQAAFADPLSPQKTLAFTGFLSRRKNQLYLVEMLAHLPRSYELWLMGEDLTPGYTEELTRLIRAHDLHVRFTGQLSQAEIAAALAQVHAFVSASKMEVQSLAVIEALASGTPVVGLANETIEELVDDTDGVCLPKDTPPEVFAAAVQRVCSLPAEEYHLLCRSARQRVQPLDRANIVRQTLQAYRTVLDERAEAEPALPARELIGRYLSQLPQGVLAPELAEFLSKRLEEALRQPVQHARAVWLTGVNMVGSVIGFYVLQGPLKTYRRLRRLPLRRP</sequence>
<dbReference type="Pfam" id="PF13692">
    <property type="entry name" value="Glyco_trans_1_4"/>
    <property type="match status" value="1"/>
</dbReference>
<dbReference type="GO" id="GO:0016757">
    <property type="term" value="F:glycosyltransferase activity"/>
    <property type="evidence" value="ECO:0007669"/>
    <property type="project" value="TreeGrafter"/>
</dbReference>
<name>A0A0P6X5Z2_9CHLR</name>
<accession>A0A0P6X5Z2</accession>
<keyword evidence="1" id="KW-1133">Transmembrane helix</keyword>
<keyword evidence="1" id="KW-0812">Transmembrane</keyword>
<keyword evidence="4" id="KW-1185">Reference proteome</keyword>
<organism evidence="3 4">
    <name type="scientific">Levilinea saccharolytica</name>
    <dbReference type="NCBI Taxonomy" id="229921"/>
    <lineage>
        <taxon>Bacteria</taxon>
        <taxon>Bacillati</taxon>
        <taxon>Chloroflexota</taxon>
        <taxon>Anaerolineae</taxon>
        <taxon>Anaerolineales</taxon>
        <taxon>Anaerolineaceae</taxon>
        <taxon>Levilinea</taxon>
    </lineage>
</organism>
<evidence type="ECO:0000256" key="1">
    <source>
        <dbReference type="SAM" id="Phobius"/>
    </source>
</evidence>
<dbReference type="STRING" id="229921.ADN01_17340"/>
<evidence type="ECO:0000259" key="2">
    <source>
        <dbReference type="Pfam" id="PF13439"/>
    </source>
</evidence>
<dbReference type="PANTHER" id="PTHR45947">
    <property type="entry name" value="SULFOQUINOVOSYL TRANSFERASE SQD2"/>
    <property type="match status" value="1"/>
</dbReference>
<proteinExistence type="predicted"/>
<feature type="domain" description="Glycosyltransferase subfamily 4-like N-terminal" evidence="2">
    <location>
        <begin position="17"/>
        <end position="191"/>
    </location>
</feature>
<gene>
    <name evidence="3" type="ORF">ADN01_17340</name>
</gene>